<evidence type="ECO:0000313" key="1">
    <source>
        <dbReference type="EMBL" id="SFL81638.1"/>
    </source>
</evidence>
<dbReference type="PANTHER" id="PTHR38451:SF1">
    <property type="entry name" value="TRNA (ADENINE(22)-N(1))-METHYLTRANSFERASE"/>
    <property type="match status" value="1"/>
</dbReference>
<reference evidence="2" key="1">
    <citation type="submission" date="2016-10" db="EMBL/GenBank/DDBJ databases">
        <authorList>
            <person name="Varghese N."/>
            <person name="Submissions S."/>
        </authorList>
    </citation>
    <scope>NUCLEOTIDE SEQUENCE [LARGE SCALE GENOMIC DNA]</scope>
    <source>
        <strain evidence="2">CGMCC 1.4250</strain>
    </source>
</reference>
<dbReference type="Gene3D" id="3.40.50.150">
    <property type="entry name" value="Vaccinia Virus protein VP39"/>
    <property type="match status" value="1"/>
</dbReference>
<dbReference type="InterPro" id="IPR006901">
    <property type="entry name" value="TrmK"/>
</dbReference>
<proteinExistence type="predicted"/>
<organism evidence="1 2">
    <name type="scientific">Gracilibacillus orientalis</name>
    <dbReference type="NCBI Taxonomy" id="334253"/>
    <lineage>
        <taxon>Bacteria</taxon>
        <taxon>Bacillati</taxon>
        <taxon>Bacillota</taxon>
        <taxon>Bacilli</taxon>
        <taxon>Bacillales</taxon>
        <taxon>Bacillaceae</taxon>
        <taxon>Gracilibacillus</taxon>
    </lineage>
</organism>
<dbReference type="AlphaFoldDB" id="A0A1I4KSB4"/>
<dbReference type="PIRSF" id="PIRSF018637">
    <property type="entry name" value="TrmK"/>
    <property type="match status" value="1"/>
</dbReference>
<name>A0A1I4KSB4_9BACI</name>
<dbReference type="InterPro" id="IPR029063">
    <property type="entry name" value="SAM-dependent_MTases_sf"/>
</dbReference>
<dbReference type="Gene3D" id="1.10.287.1890">
    <property type="match status" value="1"/>
</dbReference>
<gene>
    <name evidence="1" type="ORF">SAMN04487943_104130</name>
</gene>
<evidence type="ECO:0000313" key="2">
    <source>
        <dbReference type="Proteomes" id="UP000198565"/>
    </source>
</evidence>
<dbReference type="EMBL" id="FOTR01000004">
    <property type="protein sequence ID" value="SFL81638.1"/>
    <property type="molecule type" value="Genomic_DNA"/>
</dbReference>
<sequence>MEESSLNRIFTTSQFVSFVNQNRAGPGGFYPVFLSLNSEGTRIMLSKRLEQLADYLQEPIYFADIGSDHAYLPCYVCARHENATAIAGEVNQGPFERAKQTVREQGLGDRIEVRKGNGLEVIREEEEVNQITIAGMGGKLIRTILEEGKSKLSGVSRLILQPNIDGPIVRKWLIEHQYQIVAEDIISEDGYIYEIIVSDYRNAPIELSGREQLFGPYLLKKKSNVFYEKWFNEKEKRMKLINQMNQATDLPIEKIKKLEIEMEWIEEVIGDDDR</sequence>
<keyword evidence="1" id="KW-0489">Methyltransferase</keyword>
<dbReference type="SUPFAM" id="SSF53335">
    <property type="entry name" value="S-adenosyl-L-methionine-dependent methyltransferases"/>
    <property type="match status" value="1"/>
</dbReference>
<accession>A0A1I4KSB4</accession>
<protein>
    <submittedName>
        <fullName evidence="1">tRNA (Adenine22-N1)-methyltransferase</fullName>
    </submittedName>
</protein>
<dbReference type="GO" id="GO:0160105">
    <property type="term" value="F:tRNA (adenine(22)-N1)-methyltransferase activity"/>
    <property type="evidence" value="ECO:0007669"/>
    <property type="project" value="InterPro"/>
</dbReference>
<dbReference type="Pfam" id="PF04816">
    <property type="entry name" value="TrmK"/>
    <property type="match status" value="1"/>
</dbReference>
<dbReference type="GO" id="GO:0032259">
    <property type="term" value="P:methylation"/>
    <property type="evidence" value="ECO:0007669"/>
    <property type="project" value="UniProtKB-KW"/>
</dbReference>
<dbReference type="STRING" id="334253.SAMN04487943_104130"/>
<dbReference type="Proteomes" id="UP000198565">
    <property type="component" value="Unassembled WGS sequence"/>
</dbReference>
<keyword evidence="2" id="KW-1185">Reference proteome</keyword>
<keyword evidence="1" id="KW-0808">Transferase</keyword>
<dbReference type="PANTHER" id="PTHR38451">
    <property type="entry name" value="TRNA (ADENINE(22)-N(1))-METHYLTRANSFERASE"/>
    <property type="match status" value="1"/>
</dbReference>